<dbReference type="OrthoDB" id="10053061at2759"/>
<evidence type="ECO:0000313" key="1">
    <source>
        <dbReference type="EMBL" id="TNN68155.1"/>
    </source>
</evidence>
<comment type="caution">
    <text evidence="1">The sequence shown here is derived from an EMBL/GenBank/DDBJ whole genome shotgun (WGS) entry which is preliminary data.</text>
</comment>
<name>A0A4Z2HS88_9TELE</name>
<accession>A0A4Z2HS88</accession>
<sequence>MFDAYLTTSTAPARTFGSLPIIDTLAANDPSILKTTNSVPRGTMERGPYMKRPVTIWAPSSVNTASFTRWFAVTF</sequence>
<dbReference type="AlphaFoldDB" id="A0A4Z2HS88"/>
<gene>
    <name evidence="1" type="ORF">EYF80_021638</name>
</gene>
<dbReference type="EMBL" id="SRLO01000194">
    <property type="protein sequence ID" value="TNN68155.1"/>
    <property type="molecule type" value="Genomic_DNA"/>
</dbReference>
<keyword evidence="2" id="KW-1185">Reference proteome</keyword>
<dbReference type="Proteomes" id="UP000314294">
    <property type="component" value="Unassembled WGS sequence"/>
</dbReference>
<organism evidence="1 2">
    <name type="scientific">Liparis tanakae</name>
    <name type="common">Tanaka's snailfish</name>
    <dbReference type="NCBI Taxonomy" id="230148"/>
    <lineage>
        <taxon>Eukaryota</taxon>
        <taxon>Metazoa</taxon>
        <taxon>Chordata</taxon>
        <taxon>Craniata</taxon>
        <taxon>Vertebrata</taxon>
        <taxon>Euteleostomi</taxon>
        <taxon>Actinopterygii</taxon>
        <taxon>Neopterygii</taxon>
        <taxon>Teleostei</taxon>
        <taxon>Neoteleostei</taxon>
        <taxon>Acanthomorphata</taxon>
        <taxon>Eupercaria</taxon>
        <taxon>Perciformes</taxon>
        <taxon>Cottioidei</taxon>
        <taxon>Cottales</taxon>
        <taxon>Liparidae</taxon>
        <taxon>Liparis</taxon>
    </lineage>
</organism>
<reference evidence="1 2" key="1">
    <citation type="submission" date="2019-03" db="EMBL/GenBank/DDBJ databases">
        <title>First draft genome of Liparis tanakae, snailfish: a comprehensive survey of snailfish specific genes.</title>
        <authorList>
            <person name="Kim W."/>
            <person name="Song I."/>
            <person name="Jeong J.-H."/>
            <person name="Kim D."/>
            <person name="Kim S."/>
            <person name="Ryu S."/>
            <person name="Song J.Y."/>
            <person name="Lee S.K."/>
        </authorList>
    </citation>
    <scope>NUCLEOTIDE SEQUENCE [LARGE SCALE GENOMIC DNA]</scope>
    <source>
        <tissue evidence="1">Muscle</tissue>
    </source>
</reference>
<evidence type="ECO:0000313" key="2">
    <source>
        <dbReference type="Proteomes" id="UP000314294"/>
    </source>
</evidence>
<proteinExistence type="predicted"/>
<protein>
    <submittedName>
        <fullName evidence="1">Uncharacterized protein</fullName>
    </submittedName>
</protein>